<feature type="chain" id="PRO_5028950536" evidence="2">
    <location>
        <begin position="43"/>
        <end position="349"/>
    </location>
</feature>
<gene>
    <name evidence="3" type="ORF">HS961_16000</name>
</gene>
<accession>A0A7G5EJP0</accession>
<dbReference type="InterPro" id="IPR005064">
    <property type="entry name" value="BUG"/>
</dbReference>
<dbReference type="EMBL" id="CP058554">
    <property type="protein sequence ID" value="QMV74215.1"/>
    <property type="molecule type" value="Genomic_DNA"/>
</dbReference>
<dbReference type="Gene3D" id="3.40.190.150">
    <property type="entry name" value="Bordetella uptake gene, domain 1"/>
    <property type="match status" value="1"/>
</dbReference>
<dbReference type="CDD" id="cd07012">
    <property type="entry name" value="PBP2_Bug_TTT"/>
    <property type="match status" value="1"/>
</dbReference>
<dbReference type="RefSeq" id="WP_182323673.1">
    <property type="nucleotide sequence ID" value="NZ_CP058554.1"/>
</dbReference>
<dbReference type="KEGG" id="cpis:HS961_16000"/>
<dbReference type="PANTHER" id="PTHR42928:SF5">
    <property type="entry name" value="BLR1237 PROTEIN"/>
    <property type="match status" value="1"/>
</dbReference>
<dbReference type="Pfam" id="PF03401">
    <property type="entry name" value="TctC"/>
    <property type="match status" value="1"/>
</dbReference>
<evidence type="ECO:0000313" key="4">
    <source>
        <dbReference type="Proteomes" id="UP000515240"/>
    </source>
</evidence>
<dbReference type="InterPro" id="IPR006311">
    <property type="entry name" value="TAT_signal"/>
</dbReference>
<dbReference type="Gene3D" id="3.40.190.10">
    <property type="entry name" value="Periplasmic binding protein-like II"/>
    <property type="match status" value="1"/>
</dbReference>
<organism evidence="3 4">
    <name type="scientific">Comamonas piscis</name>
    <dbReference type="NCBI Taxonomy" id="1562974"/>
    <lineage>
        <taxon>Bacteria</taxon>
        <taxon>Pseudomonadati</taxon>
        <taxon>Pseudomonadota</taxon>
        <taxon>Betaproteobacteria</taxon>
        <taxon>Burkholderiales</taxon>
        <taxon>Comamonadaceae</taxon>
        <taxon>Comamonas</taxon>
    </lineage>
</organism>
<evidence type="ECO:0000313" key="3">
    <source>
        <dbReference type="EMBL" id="QMV74215.1"/>
    </source>
</evidence>
<evidence type="ECO:0000256" key="1">
    <source>
        <dbReference type="ARBA" id="ARBA00006987"/>
    </source>
</evidence>
<dbReference type="PIRSF" id="PIRSF017082">
    <property type="entry name" value="YflP"/>
    <property type="match status" value="1"/>
</dbReference>
<keyword evidence="2" id="KW-0732">Signal</keyword>
<proteinExistence type="inferred from homology"/>
<dbReference type="PANTHER" id="PTHR42928">
    <property type="entry name" value="TRICARBOXYLATE-BINDING PROTEIN"/>
    <property type="match status" value="1"/>
</dbReference>
<feature type="signal peptide" evidence="2">
    <location>
        <begin position="1"/>
        <end position="42"/>
    </location>
</feature>
<dbReference type="PROSITE" id="PS51318">
    <property type="entry name" value="TAT"/>
    <property type="match status" value="1"/>
</dbReference>
<sequence length="349" mass="36777">MQTFRTPPSPSATPVRRRQMLRLAVASAAAASGLPLTTMAQAAADKASYPSKPLRVIVPFAPGGATDVLARGVSDRLGQQLGQPAIVDNRPGAAGLLACDAVAKAAADGHTLTLGTTSTMLSNQFMFKKLSYDPQKDLVPVVRICWAPIVLVTNSQLPARNLQELIAYIGANKGKLSYGSYGIGSQGHLVLASLSNMTGADMSHIAYKGEAPMVQDLVGGQLMMGIGSILSLKQHIDSGKLRAISFTGPSRVPALPDVPTFAELGHKEDAFTISGWLGIAATGGTPAPVLEQLGAEVRKALLTREVNARVLIAGFVPLTDDSPARFQADWKRELPIWKKLLQDAGVQPT</sequence>
<dbReference type="AlphaFoldDB" id="A0A7G5EJP0"/>
<keyword evidence="4" id="KW-1185">Reference proteome</keyword>
<name>A0A7G5EJP0_9BURK</name>
<reference evidence="3 4" key="1">
    <citation type="journal article" date="2020" name="G3 (Bethesda)">
        <title>CeMbio - The Caenorhabditis elegans Microbiome Resource.</title>
        <authorList>
            <person name="Dirksen P."/>
            <person name="Assie A."/>
            <person name="Zimmermann J."/>
            <person name="Zhang F."/>
            <person name="Tietje A.M."/>
            <person name="Marsh S.A."/>
            <person name="Felix M.A."/>
            <person name="Shapira M."/>
            <person name="Kaleta C."/>
            <person name="Schulenburg H."/>
            <person name="Samuel B."/>
        </authorList>
    </citation>
    <scope>NUCLEOTIDE SEQUENCE [LARGE SCALE GENOMIC DNA]</scope>
    <source>
        <strain evidence="3 4">BIGb0172</strain>
    </source>
</reference>
<dbReference type="Proteomes" id="UP000515240">
    <property type="component" value="Chromosome"/>
</dbReference>
<protein>
    <submittedName>
        <fullName evidence="3">Tripartite tricarboxylate transporter substrate binding protein</fullName>
    </submittedName>
</protein>
<dbReference type="InterPro" id="IPR042100">
    <property type="entry name" value="Bug_dom1"/>
</dbReference>
<comment type="similarity">
    <text evidence="1">Belongs to the UPF0065 (bug) family.</text>
</comment>
<evidence type="ECO:0000256" key="2">
    <source>
        <dbReference type="SAM" id="SignalP"/>
    </source>
</evidence>
<dbReference type="SUPFAM" id="SSF53850">
    <property type="entry name" value="Periplasmic binding protein-like II"/>
    <property type="match status" value="1"/>
</dbReference>